<evidence type="ECO:0000313" key="3">
    <source>
        <dbReference type="Proteomes" id="UP000776629"/>
    </source>
</evidence>
<feature type="transmembrane region" description="Helical" evidence="1">
    <location>
        <begin position="78"/>
        <end position="102"/>
    </location>
</feature>
<keyword evidence="1" id="KW-0812">Transmembrane</keyword>
<keyword evidence="3" id="KW-1185">Reference proteome</keyword>
<evidence type="ECO:0000256" key="1">
    <source>
        <dbReference type="SAM" id="Phobius"/>
    </source>
</evidence>
<keyword evidence="1" id="KW-0472">Membrane</keyword>
<dbReference type="Proteomes" id="UP000776629">
    <property type="component" value="Unassembled WGS sequence"/>
</dbReference>
<keyword evidence="1" id="KW-1133">Transmembrane helix</keyword>
<protein>
    <submittedName>
        <fullName evidence="2">Polysaccharide biosynthesis C-terminal domain-containing protein</fullName>
    </submittedName>
</protein>
<name>A0ABS2EKY2_9LACO</name>
<reference evidence="2 3" key="1">
    <citation type="journal article" date="2021" name="Sci. Rep.">
        <title>The distribution of antibiotic resistance genes in chicken gut microbiota commensals.</title>
        <authorList>
            <person name="Juricova H."/>
            <person name="Matiasovicova J."/>
            <person name="Kubasova T."/>
            <person name="Cejkova D."/>
            <person name="Rychlik I."/>
        </authorList>
    </citation>
    <scope>NUCLEOTIDE SEQUENCE [LARGE SCALE GENOMIC DNA]</scope>
    <source>
        <strain evidence="2 3">An810</strain>
    </source>
</reference>
<gene>
    <name evidence="2" type="ORF">H5993_00120</name>
</gene>
<proteinExistence type="predicted"/>
<accession>A0ABS2EKY2</accession>
<dbReference type="RefSeq" id="WP_204775743.1">
    <property type="nucleotide sequence ID" value="NZ_JACJJQ010000001.1"/>
</dbReference>
<dbReference type="EMBL" id="JACJJQ010000001">
    <property type="protein sequence ID" value="MBM6753173.1"/>
    <property type="molecule type" value="Genomic_DNA"/>
</dbReference>
<evidence type="ECO:0000313" key="2">
    <source>
        <dbReference type="EMBL" id="MBM6753173.1"/>
    </source>
</evidence>
<feature type="transmembrane region" description="Helical" evidence="1">
    <location>
        <begin position="108"/>
        <end position="128"/>
    </location>
</feature>
<sequence length="152" mass="17539">MALGINGLTVLQGLRYSKKAMAYMCIGILIKLILQYPLVYLFQGDGAIITTDFAFLFVGILAYSKLIKLFKINFRSHLKVIVLNLLFLSIVFGCHTLFTPFFYEKTKFMAFIATTIIGLLFLIFYIVLIDIFNISYQNWGHYILIKKHIAKY</sequence>
<organism evidence="2 3">
    <name type="scientific">Limosilactobacillus alvi</name>
    <dbReference type="NCBI Taxonomy" id="990412"/>
    <lineage>
        <taxon>Bacteria</taxon>
        <taxon>Bacillati</taxon>
        <taxon>Bacillota</taxon>
        <taxon>Bacilli</taxon>
        <taxon>Lactobacillales</taxon>
        <taxon>Lactobacillaceae</taxon>
        <taxon>Limosilactobacillus</taxon>
    </lineage>
</organism>
<feature type="transmembrane region" description="Helical" evidence="1">
    <location>
        <begin position="21"/>
        <end position="42"/>
    </location>
</feature>
<comment type="caution">
    <text evidence="2">The sequence shown here is derived from an EMBL/GenBank/DDBJ whole genome shotgun (WGS) entry which is preliminary data.</text>
</comment>
<feature type="transmembrane region" description="Helical" evidence="1">
    <location>
        <begin position="48"/>
        <end position="66"/>
    </location>
</feature>